<dbReference type="InterPro" id="IPR004165">
    <property type="entry name" value="CoA_trans_fam_I"/>
</dbReference>
<dbReference type="AlphaFoldDB" id="A0A3M8DQS6"/>
<reference evidence="2 3" key="1">
    <citation type="submission" date="2018-10" db="EMBL/GenBank/DDBJ databases">
        <title>Phylogenomics of Brevibacillus.</title>
        <authorList>
            <person name="Dunlap C."/>
        </authorList>
    </citation>
    <scope>NUCLEOTIDE SEQUENCE [LARGE SCALE GENOMIC DNA]</scope>
    <source>
        <strain evidence="2 3">JCM 15716</strain>
    </source>
</reference>
<dbReference type="NCBIfam" id="TIGR02429">
    <property type="entry name" value="pcaI_scoA_fam"/>
    <property type="match status" value="1"/>
</dbReference>
<evidence type="ECO:0000256" key="1">
    <source>
        <dbReference type="ARBA" id="ARBA00022679"/>
    </source>
</evidence>
<name>A0A3M8DQS6_9BACL</name>
<organism evidence="2 3">
    <name type="scientific">Brevibacillus fluminis</name>
    <dbReference type="NCBI Taxonomy" id="511487"/>
    <lineage>
        <taxon>Bacteria</taxon>
        <taxon>Bacillati</taxon>
        <taxon>Bacillota</taxon>
        <taxon>Bacilli</taxon>
        <taxon>Bacillales</taxon>
        <taxon>Paenibacillaceae</taxon>
        <taxon>Brevibacillus</taxon>
    </lineage>
</organism>
<evidence type="ECO:0000313" key="2">
    <source>
        <dbReference type="EMBL" id="RNB90478.1"/>
    </source>
</evidence>
<dbReference type="InterPro" id="IPR037171">
    <property type="entry name" value="NagB/RpiA_transferase-like"/>
</dbReference>
<dbReference type="InterPro" id="IPR012792">
    <property type="entry name" value="3-oxoacid_CoA-transf_A"/>
</dbReference>
<evidence type="ECO:0000313" key="3">
    <source>
        <dbReference type="Proteomes" id="UP000271031"/>
    </source>
</evidence>
<dbReference type="Gene3D" id="3.40.1080.10">
    <property type="entry name" value="Glutaconate Coenzyme A-transferase"/>
    <property type="match status" value="1"/>
</dbReference>
<protein>
    <submittedName>
        <fullName evidence="2">CoA transferase subunit A</fullName>
    </submittedName>
</protein>
<dbReference type="OrthoDB" id="9777193at2"/>
<accession>A0A3M8DQS6</accession>
<dbReference type="Pfam" id="PF01144">
    <property type="entry name" value="CoA_trans"/>
    <property type="match status" value="1"/>
</dbReference>
<keyword evidence="3" id="KW-1185">Reference proteome</keyword>
<dbReference type="PANTHER" id="PTHR13707:SF60">
    <property type="entry name" value="ACETATE COA-TRANSFERASE SUBUNIT ALPHA"/>
    <property type="match status" value="1"/>
</dbReference>
<keyword evidence="1 2" id="KW-0808">Transferase</keyword>
<dbReference type="EMBL" id="RHHQ01000007">
    <property type="protein sequence ID" value="RNB90478.1"/>
    <property type="molecule type" value="Genomic_DNA"/>
</dbReference>
<sequence>MRLNPLFSKMVSLSEALETITDGTSLMYGGFGGIGSPADLIAEIMNKGVRDLALIGNDAGFPDAGIGRLITNGQVKSLITSHIGSNPVAGQQMMDGTLTIEFFPQGILAEKIRAGGVGLPGIIVDVGMGTIVEDGKQKVKLNGGTYLVEPALTADVGIVYAKRADTYGNLIFDKTARNLNPLVAMACEVTIVEVEELVPVGELDPEMIVTPGIYVDYIVQRNGGETR</sequence>
<dbReference type="Proteomes" id="UP000271031">
    <property type="component" value="Unassembled WGS sequence"/>
</dbReference>
<proteinExistence type="predicted"/>
<dbReference type="GO" id="GO:0008410">
    <property type="term" value="F:CoA-transferase activity"/>
    <property type="evidence" value="ECO:0007669"/>
    <property type="project" value="InterPro"/>
</dbReference>
<comment type="caution">
    <text evidence="2">The sequence shown here is derived from an EMBL/GenBank/DDBJ whole genome shotgun (WGS) entry which is preliminary data.</text>
</comment>
<dbReference type="SMART" id="SM00882">
    <property type="entry name" value="CoA_trans"/>
    <property type="match status" value="1"/>
</dbReference>
<dbReference type="SUPFAM" id="SSF100950">
    <property type="entry name" value="NagB/RpiA/CoA transferase-like"/>
    <property type="match status" value="1"/>
</dbReference>
<dbReference type="PANTHER" id="PTHR13707">
    <property type="entry name" value="KETOACID-COENZYME A TRANSFERASE"/>
    <property type="match status" value="1"/>
</dbReference>
<gene>
    <name evidence="2" type="ORF">EDM56_08185</name>
</gene>